<dbReference type="AlphaFoldDB" id="A0AAD4CJI2"/>
<dbReference type="GO" id="GO:0016491">
    <property type="term" value="F:oxidoreductase activity"/>
    <property type="evidence" value="ECO:0007669"/>
    <property type="project" value="UniProtKB-KW"/>
</dbReference>
<comment type="similarity">
    <text evidence="1">Belongs to the oxygen-dependent FAD-linked oxidoreductase family.</text>
</comment>
<keyword evidence="4" id="KW-0560">Oxidoreductase</keyword>
<protein>
    <recommendedName>
        <fullName evidence="5">FAD-binding PCMH-type domain-containing protein</fullName>
    </recommendedName>
</protein>
<gene>
    <name evidence="6" type="ORF">FE257_009662</name>
</gene>
<dbReference type="PANTHER" id="PTHR42973">
    <property type="entry name" value="BINDING OXIDOREDUCTASE, PUTATIVE (AFU_ORTHOLOGUE AFUA_1G17690)-RELATED"/>
    <property type="match status" value="1"/>
</dbReference>
<accession>A0AAD4CJI2</accession>
<sequence>MIIRPQSAADISSLIPILAKNNTPFAVRSGGHDMFNRSQVRDGVTIDMRDIAYVHIADDKASARVGGGIMSRYLEEQLEALGLTTPCPLHGAVGYVGWATHGGYGPLSTMYGLGVDQIIGAKVIIASGDVIDADKELLVGIRGGGGIVGVIAELVIRVYPVYENLGGVIQFPSSPIPETINNFWSKYSKLMDETPPPPNLTIYHAMINSDPPTLTMFFCWTSPSAQDVDGAGSWLQKILALAPNPTHTVGKTQISAFIQILEIMLPATVYGTIYTLNLRSVTPTAAEVMARGFESIPYGTPSNIAYHQLRGAFTTPSSASVFTARYPHYVVEIISLTQEESQEQDVIRWGKAVQDDFRQDKTGNVLPGSYINLTPAGDVDLDGTYGEEGLAVLRRLKAQYDPENVFRNALVRL</sequence>
<evidence type="ECO:0000256" key="4">
    <source>
        <dbReference type="ARBA" id="ARBA00023002"/>
    </source>
</evidence>
<dbReference type="InterPro" id="IPR016169">
    <property type="entry name" value="FAD-bd_PCMH_sub2"/>
</dbReference>
<organism evidence="6 7">
    <name type="scientific">Aspergillus nanangensis</name>
    <dbReference type="NCBI Taxonomy" id="2582783"/>
    <lineage>
        <taxon>Eukaryota</taxon>
        <taxon>Fungi</taxon>
        <taxon>Dikarya</taxon>
        <taxon>Ascomycota</taxon>
        <taxon>Pezizomycotina</taxon>
        <taxon>Eurotiomycetes</taxon>
        <taxon>Eurotiomycetidae</taxon>
        <taxon>Eurotiales</taxon>
        <taxon>Aspergillaceae</taxon>
        <taxon>Aspergillus</taxon>
        <taxon>Aspergillus subgen. Circumdati</taxon>
    </lineage>
</organism>
<reference evidence="6" key="2">
    <citation type="submission" date="2020-02" db="EMBL/GenBank/DDBJ databases">
        <authorList>
            <person name="Gilchrist C.L.M."/>
            <person name="Chooi Y.-H."/>
        </authorList>
    </citation>
    <scope>NUCLEOTIDE SEQUENCE</scope>
    <source>
        <strain evidence="6">MST-FP2251</strain>
    </source>
</reference>
<dbReference type="InterPro" id="IPR016166">
    <property type="entry name" value="FAD-bd_PCMH"/>
</dbReference>
<name>A0AAD4CJI2_ASPNN</name>
<dbReference type="Pfam" id="PF08031">
    <property type="entry name" value="BBE"/>
    <property type="match status" value="1"/>
</dbReference>
<dbReference type="InterPro" id="IPR016167">
    <property type="entry name" value="FAD-bd_PCMH_sub1"/>
</dbReference>
<dbReference type="Gene3D" id="3.30.43.10">
    <property type="entry name" value="Uridine Diphospho-n-acetylenolpyruvylglucosamine Reductase, domain 2"/>
    <property type="match status" value="1"/>
</dbReference>
<evidence type="ECO:0000256" key="1">
    <source>
        <dbReference type="ARBA" id="ARBA00005466"/>
    </source>
</evidence>
<dbReference type="InterPro" id="IPR050416">
    <property type="entry name" value="FAD-linked_Oxidoreductase"/>
</dbReference>
<dbReference type="Pfam" id="PF01565">
    <property type="entry name" value="FAD_binding_4"/>
    <property type="match status" value="1"/>
</dbReference>
<dbReference type="InterPro" id="IPR036318">
    <property type="entry name" value="FAD-bd_PCMH-like_sf"/>
</dbReference>
<reference evidence="6" key="1">
    <citation type="journal article" date="2019" name="Beilstein J. Org. Chem.">
        <title>Nanangenines: drimane sesquiterpenoids as the dominant metabolite cohort of a novel Australian fungus, Aspergillus nanangensis.</title>
        <authorList>
            <person name="Lacey H.J."/>
            <person name="Gilchrist C.L.M."/>
            <person name="Crombie A."/>
            <person name="Kalaitzis J.A."/>
            <person name="Vuong D."/>
            <person name="Rutledge P.J."/>
            <person name="Turner P."/>
            <person name="Pitt J.I."/>
            <person name="Lacey E."/>
            <person name="Chooi Y.H."/>
            <person name="Piggott A.M."/>
        </authorList>
    </citation>
    <scope>NUCLEOTIDE SEQUENCE</scope>
    <source>
        <strain evidence="6">MST-FP2251</strain>
    </source>
</reference>
<evidence type="ECO:0000256" key="3">
    <source>
        <dbReference type="ARBA" id="ARBA00022827"/>
    </source>
</evidence>
<keyword evidence="7" id="KW-1185">Reference proteome</keyword>
<feature type="domain" description="FAD-binding PCMH-type" evidence="5">
    <location>
        <begin position="1"/>
        <end position="161"/>
    </location>
</feature>
<comment type="caution">
    <text evidence="6">The sequence shown here is derived from an EMBL/GenBank/DDBJ whole genome shotgun (WGS) entry which is preliminary data.</text>
</comment>
<dbReference type="SUPFAM" id="SSF56176">
    <property type="entry name" value="FAD-binding/transporter-associated domain-like"/>
    <property type="match status" value="1"/>
</dbReference>
<dbReference type="InterPro" id="IPR006094">
    <property type="entry name" value="Oxid_FAD_bind_N"/>
</dbReference>
<dbReference type="InterPro" id="IPR012951">
    <property type="entry name" value="BBE"/>
</dbReference>
<dbReference type="PANTHER" id="PTHR42973:SF7">
    <property type="entry name" value="FAD-BINDING PCMH-TYPE DOMAIN-CONTAINING PROTEIN"/>
    <property type="match status" value="1"/>
</dbReference>
<dbReference type="Gene3D" id="3.40.462.20">
    <property type="match status" value="1"/>
</dbReference>
<dbReference type="Proteomes" id="UP001194746">
    <property type="component" value="Unassembled WGS sequence"/>
</dbReference>
<dbReference type="PROSITE" id="PS51387">
    <property type="entry name" value="FAD_PCMH"/>
    <property type="match status" value="1"/>
</dbReference>
<proteinExistence type="inferred from homology"/>
<evidence type="ECO:0000259" key="5">
    <source>
        <dbReference type="PROSITE" id="PS51387"/>
    </source>
</evidence>
<evidence type="ECO:0000313" key="6">
    <source>
        <dbReference type="EMBL" id="KAF9887709.1"/>
    </source>
</evidence>
<dbReference type="Gene3D" id="3.30.465.10">
    <property type="match status" value="1"/>
</dbReference>
<dbReference type="GO" id="GO:0071949">
    <property type="term" value="F:FAD binding"/>
    <property type="evidence" value="ECO:0007669"/>
    <property type="project" value="InterPro"/>
</dbReference>
<keyword evidence="2" id="KW-0285">Flavoprotein</keyword>
<evidence type="ECO:0000313" key="7">
    <source>
        <dbReference type="Proteomes" id="UP001194746"/>
    </source>
</evidence>
<evidence type="ECO:0000256" key="2">
    <source>
        <dbReference type="ARBA" id="ARBA00022630"/>
    </source>
</evidence>
<dbReference type="EMBL" id="VCAU01000057">
    <property type="protein sequence ID" value="KAF9887709.1"/>
    <property type="molecule type" value="Genomic_DNA"/>
</dbReference>
<keyword evidence="3" id="KW-0274">FAD</keyword>